<name>A0ABV7XEZ4_9SPHN</name>
<dbReference type="SMART" id="SM00850">
    <property type="entry name" value="LytTR"/>
    <property type="match status" value="1"/>
</dbReference>
<evidence type="ECO:0000313" key="4">
    <source>
        <dbReference type="Proteomes" id="UP001595615"/>
    </source>
</evidence>
<dbReference type="Gene3D" id="2.40.50.1020">
    <property type="entry name" value="LytTr DNA-binding domain"/>
    <property type="match status" value="1"/>
</dbReference>
<dbReference type="Pfam" id="PF04397">
    <property type="entry name" value="LytTR"/>
    <property type="match status" value="1"/>
</dbReference>
<evidence type="ECO:0000313" key="3">
    <source>
        <dbReference type="EMBL" id="MFC3713648.1"/>
    </source>
</evidence>
<evidence type="ECO:0000256" key="1">
    <source>
        <dbReference type="SAM" id="Phobius"/>
    </source>
</evidence>
<dbReference type="InterPro" id="IPR046947">
    <property type="entry name" value="LytR-like"/>
</dbReference>
<feature type="transmembrane region" description="Helical" evidence="1">
    <location>
        <begin position="42"/>
        <end position="60"/>
    </location>
</feature>
<dbReference type="GO" id="GO:0003677">
    <property type="term" value="F:DNA binding"/>
    <property type="evidence" value="ECO:0007669"/>
    <property type="project" value="UniProtKB-KW"/>
</dbReference>
<protein>
    <submittedName>
        <fullName evidence="3">LytTR family DNA-binding domain-containing protein</fullName>
    </submittedName>
</protein>
<reference evidence="4" key="1">
    <citation type="journal article" date="2019" name="Int. J. Syst. Evol. Microbiol.">
        <title>The Global Catalogue of Microorganisms (GCM) 10K type strain sequencing project: providing services to taxonomists for standard genome sequencing and annotation.</title>
        <authorList>
            <consortium name="The Broad Institute Genomics Platform"/>
            <consortium name="The Broad Institute Genome Sequencing Center for Infectious Disease"/>
            <person name="Wu L."/>
            <person name="Ma J."/>
        </authorList>
    </citation>
    <scope>NUCLEOTIDE SEQUENCE [LARGE SCALE GENOMIC DNA]</scope>
    <source>
        <strain evidence="4">KCTC 42644</strain>
    </source>
</reference>
<keyword evidence="1" id="KW-1133">Transmembrane helix</keyword>
<proteinExistence type="predicted"/>
<keyword evidence="1" id="KW-0472">Membrane</keyword>
<keyword evidence="1" id="KW-0812">Transmembrane</keyword>
<evidence type="ECO:0000259" key="2">
    <source>
        <dbReference type="PROSITE" id="PS50930"/>
    </source>
</evidence>
<accession>A0ABV7XEZ4</accession>
<dbReference type="EMBL" id="JBHRXV010000011">
    <property type="protein sequence ID" value="MFC3713648.1"/>
    <property type="molecule type" value="Genomic_DNA"/>
</dbReference>
<comment type="caution">
    <text evidence="3">The sequence shown here is derived from an EMBL/GenBank/DDBJ whole genome shotgun (WGS) entry which is preliminary data.</text>
</comment>
<dbReference type="PROSITE" id="PS50930">
    <property type="entry name" value="HTH_LYTTR"/>
    <property type="match status" value="1"/>
</dbReference>
<dbReference type="PANTHER" id="PTHR37299">
    <property type="entry name" value="TRANSCRIPTIONAL REGULATOR-RELATED"/>
    <property type="match status" value="1"/>
</dbReference>
<feature type="transmembrane region" description="Helical" evidence="1">
    <location>
        <begin position="81"/>
        <end position="102"/>
    </location>
</feature>
<feature type="domain" description="HTH LytTR-type" evidence="2">
    <location>
        <begin position="161"/>
        <end position="259"/>
    </location>
</feature>
<dbReference type="Proteomes" id="UP001595615">
    <property type="component" value="Unassembled WGS sequence"/>
</dbReference>
<keyword evidence="4" id="KW-1185">Reference proteome</keyword>
<dbReference type="RefSeq" id="WP_380862349.1">
    <property type="nucleotide sequence ID" value="NZ_JBHRXV010000011.1"/>
</dbReference>
<sequence length="259" mass="27692">MQIAATRPIEPTPALWWAAAAAATWSTYVLIFLLTTTESPGWALQAALANTAPLLALAIGTRQLLRALPVTRPSLQALRHLLFAMCFALFWYGGTLLMIAALRGLAGRGFEIVAFHPTAFAWQSFQSVALYALIAVTAGRPAREGRAPTPAEPKRYFLSAGKSIRPVSESEIVSIAGAKGYSEVVTVQGERCLSRVSLDSFESDLGARFLRLHRSILVNPAHLVRLEPAAGGRMTALLASGETVPVSRSGAGLVRALMV</sequence>
<keyword evidence="3" id="KW-0238">DNA-binding</keyword>
<gene>
    <name evidence="3" type="ORF">ACFOMD_13790</name>
</gene>
<feature type="transmembrane region" description="Helical" evidence="1">
    <location>
        <begin position="14"/>
        <end position="36"/>
    </location>
</feature>
<dbReference type="PANTHER" id="PTHR37299:SF1">
    <property type="entry name" value="STAGE 0 SPORULATION PROTEIN A HOMOLOG"/>
    <property type="match status" value="1"/>
</dbReference>
<feature type="transmembrane region" description="Helical" evidence="1">
    <location>
        <begin position="114"/>
        <end position="136"/>
    </location>
</feature>
<organism evidence="3 4">
    <name type="scientific">Sphingoaurantiacus capsulatus</name>
    <dbReference type="NCBI Taxonomy" id="1771310"/>
    <lineage>
        <taxon>Bacteria</taxon>
        <taxon>Pseudomonadati</taxon>
        <taxon>Pseudomonadota</taxon>
        <taxon>Alphaproteobacteria</taxon>
        <taxon>Sphingomonadales</taxon>
        <taxon>Sphingosinicellaceae</taxon>
        <taxon>Sphingoaurantiacus</taxon>
    </lineage>
</organism>
<dbReference type="InterPro" id="IPR007492">
    <property type="entry name" value="LytTR_DNA-bd_dom"/>
</dbReference>